<evidence type="ECO:0000313" key="3">
    <source>
        <dbReference type="EMBL" id="KAE9970399.1"/>
    </source>
</evidence>
<proteinExistence type="inferred from homology"/>
<dbReference type="AlphaFoldDB" id="A0A8H3Z5B9"/>
<comment type="caution">
    <text evidence="4">The sequence shown here is derived from an EMBL/GenBank/DDBJ whole genome shotgun (WGS) entry which is preliminary data.</text>
</comment>
<dbReference type="GO" id="GO:0016491">
    <property type="term" value="F:oxidoreductase activity"/>
    <property type="evidence" value="ECO:0007669"/>
    <property type="project" value="UniProtKB-KW"/>
</dbReference>
<dbReference type="Proteomes" id="UP000447873">
    <property type="component" value="Unassembled WGS sequence"/>
</dbReference>
<comment type="similarity">
    <text evidence="2">Belongs to the asaB hydroxylase/desaturase family.</text>
</comment>
<organism evidence="4 6">
    <name type="scientific">Venturia inaequalis</name>
    <name type="common">Apple scab fungus</name>
    <dbReference type="NCBI Taxonomy" id="5025"/>
    <lineage>
        <taxon>Eukaryota</taxon>
        <taxon>Fungi</taxon>
        <taxon>Dikarya</taxon>
        <taxon>Ascomycota</taxon>
        <taxon>Pezizomycotina</taxon>
        <taxon>Dothideomycetes</taxon>
        <taxon>Pleosporomycetidae</taxon>
        <taxon>Venturiales</taxon>
        <taxon>Venturiaceae</taxon>
        <taxon>Venturia</taxon>
    </lineage>
</organism>
<accession>A0A8H3Z5B9</accession>
<evidence type="ECO:0000313" key="5">
    <source>
        <dbReference type="EMBL" id="KAE9986729.1"/>
    </source>
</evidence>
<evidence type="ECO:0000313" key="6">
    <source>
        <dbReference type="Proteomes" id="UP000447873"/>
    </source>
</evidence>
<protein>
    <recommendedName>
        <fullName evidence="8">Methyltransferase</fullName>
    </recommendedName>
</protein>
<dbReference type="PANTHER" id="PTHR34598">
    <property type="entry name" value="BLL6449 PROTEIN"/>
    <property type="match status" value="1"/>
</dbReference>
<dbReference type="EMBL" id="WNWR01000251">
    <property type="protein sequence ID" value="KAE9986729.1"/>
    <property type="molecule type" value="Genomic_DNA"/>
</dbReference>
<dbReference type="NCBIfam" id="NF041278">
    <property type="entry name" value="CmcJ_NvfI_EfuI"/>
    <property type="match status" value="1"/>
</dbReference>
<keyword evidence="7" id="KW-1185">Reference proteome</keyword>
<evidence type="ECO:0000313" key="4">
    <source>
        <dbReference type="EMBL" id="KAE9981162.1"/>
    </source>
</evidence>
<evidence type="ECO:0000313" key="7">
    <source>
        <dbReference type="Proteomes" id="UP000490939"/>
    </source>
</evidence>
<dbReference type="InterPro" id="IPR044053">
    <property type="entry name" value="AsaB-like"/>
</dbReference>
<evidence type="ECO:0008006" key="8">
    <source>
        <dbReference type="Google" id="ProtNLM"/>
    </source>
</evidence>
<dbReference type="Proteomes" id="UP000433883">
    <property type="component" value="Unassembled WGS sequence"/>
</dbReference>
<gene>
    <name evidence="3" type="ORF">BLS_004925</name>
    <name evidence="5" type="ORF">EG327_004181</name>
    <name evidence="4" type="ORF">EG328_011838</name>
</gene>
<evidence type="ECO:0000256" key="1">
    <source>
        <dbReference type="ARBA" id="ARBA00023002"/>
    </source>
</evidence>
<evidence type="ECO:0000256" key="2">
    <source>
        <dbReference type="ARBA" id="ARBA00023604"/>
    </source>
</evidence>
<sequence length="315" mass="36377">MGHSSSTSTYALEKEAVAVVDFQKDSVCNSRDLATTLYYYDEAADKAKVDEPVDLNKEQPKVWYPETPRKEVKTIIKDITGRESSFTLDKDGFQLSQQPNTIITSSEDLLNNDKIKNVYYPQMQKWLQEVTGAPRVLVYHHGVRTSLQEGHKFVPGSWATGGPRTPAPPVYSVHVDQSDWESHNIIRRHLPQEADTLLQKRVVIVNAWRPIKTVYRDPFGVASASTVPHCDFVRRPYKFFDHKRETLAVRHNPKHEWFFKYQQTPEDVLLFKGFDTHGDARTCPHSAFVDEEEKGKEVRESIEIRALLIYEDWED</sequence>
<dbReference type="Proteomes" id="UP000490939">
    <property type="component" value="Unassembled WGS sequence"/>
</dbReference>
<dbReference type="EMBL" id="WNWQ01000329">
    <property type="protein sequence ID" value="KAE9970399.1"/>
    <property type="molecule type" value="Genomic_DNA"/>
</dbReference>
<dbReference type="PANTHER" id="PTHR34598:SF3">
    <property type="entry name" value="OXIDOREDUCTASE AN1597"/>
    <property type="match status" value="1"/>
</dbReference>
<keyword evidence="1" id="KW-0560">Oxidoreductase</keyword>
<dbReference type="EMBL" id="WNWS01000093">
    <property type="protein sequence ID" value="KAE9981162.1"/>
    <property type="molecule type" value="Genomic_DNA"/>
</dbReference>
<reference evidence="4 6" key="1">
    <citation type="submission" date="2018-12" db="EMBL/GenBank/DDBJ databases">
        <title>Venturia inaequalis Genome Resource.</title>
        <authorList>
            <person name="Lichtner F.J."/>
        </authorList>
    </citation>
    <scope>NUCLEOTIDE SEQUENCE [LARGE SCALE GENOMIC DNA]</scope>
    <source>
        <strain evidence="4 6">120213</strain>
        <strain evidence="3">Bline_iso_100314</strain>
        <strain evidence="5 7">DMI_063113</strain>
    </source>
</reference>
<name>A0A8H3Z5B9_VENIN</name>